<dbReference type="EMBL" id="AOHD02000028">
    <property type="protein sequence ID" value="EQA80767.1"/>
    <property type="molecule type" value="Genomic_DNA"/>
</dbReference>
<comment type="similarity">
    <text evidence="2">Belongs to the metallo-beta-lactamase superfamily.</text>
</comment>
<dbReference type="AlphaFoldDB" id="T0G3H9"/>
<protein>
    <submittedName>
        <fullName evidence="7">Metallo-beta-lactamase domain protein</fullName>
    </submittedName>
</protein>
<evidence type="ECO:0000256" key="3">
    <source>
        <dbReference type="ARBA" id="ARBA00022723"/>
    </source>
</evidence>
<dbReference type="PANTHER" id="PTHR42978:SF2">
    <property type="entry name" value="102 KBASES UNSTABLE REGION: FROM 1 TO 119443"/>
    <property type="match status" value="1"/>
</dbReference>
<dbReference type="InterPro" id="IPR036866">
    <property type="entry name" value="RibonucZ/Hydroxyglut_hydro"/>
</dbReference>
<dbReference type="Proteomes" id="UP000015445">
    <property type="component" value="Unassembled WGS sequence"/>
</dbReference>
<evidence type="ECO:0000259" key="6">
    <source>
        <dbReference type="SMART" id="SM00849"/>
    </source>
</evidence>
<feature type="domain" description="Metallo-beta-lactamase" evidence="6">
    <location>
        <begin position="100"/>
        <end position="320"/>
    </location>
</feature>
<name>T0G3H9_9LEPT</name>
<dbReference type="InterPro" id="IPR001279">
    <property type="entry name" value="Metallo-B-lactamas"/>
</dbReference>
<comment type="cofactor">
    <cofactor evidence="1">
        <name>Zn(2+)</name>
        <dbReference type="ChEBI" id="CHEBI:29105"/>
    </cofactor>
</comment>
<evidence type="ECO:0000313" key="8">
    <source>
        <dbReference type="Proteomes" id="UP000015445"/>
    </source>
</evidence>
<dbReference type="SUPFAM" id="SSF56281">
    <property type="entry name" value="Metallo-hydrolase/oxidoreductase"/>
    <property type="match status" value="1"/>
</dbReference>
<dbReference type="Gene3D" id="3.60.15.10">
    <property type="entry name" value="Ribonuclease Z/Hydroxyacylglutathione hydrolase-like"/>
    <property type="match status" value="1"/>
</dbReference>
<gene>
    <name evidence="7" type="ORF">LEP1GSC193_3120</name>
</gene>
<keyword evidence="4" id="KW-0378">Hydrolase</keyword>
<proteinExistence type="inferred from homology"/>
<keyword evidence="5" id="KW-0862">Zinc</keyword>
<reference evidence="7" key="1">
    <citation type="submission" date="2013-05" db="EMBL/GenBank/DDBJ databases">
        <authorList>
            <person name="Harkins D.M."/>
            <person name="Durkin A.S."/>
            <person name="Brinkac L.M."/>
            <person name="Haft D.H."/>
            <person name="Selengut J.D."/>
            <person name="Sanka R."/>
            <person name="DePew J."/>
            <person name="Purushe J."/>
            <person name="Galloway R.L."/>
            <person name="Vinetz J.M."/>
            <person name="Sutton G.G."/>
            <person name="Nierman W.C."/>
            <person name="Fouts D.E."/>
        </authorList>
    </citation>
    <scope>NUCLEOTIDE SEQUENCE [LARGE SCALE GENOMIC DNA]</scope>
    <source>
        <strain evidence="7">80-412</strain>
    </source>
</reference>
<evidence type="ECO:0000256" key="1">
    <source>
        <dbReference type="ARBA" id="ARBA00001947"/>
    </source>
</evidence>
<comment type="caution">
    <text evidence="7">The sequence shown here is derived from an EMBL/GenBank/DDBJ whole genome shotgun (WGS) entry which is preliminary data.</text>
</comment>
<evidence type="ECO:0000256" key="2">
    <source>
        <dbReference type="ARBA" id="ARBA00007749"/>
    </source>
</evidence>
<organism evidence="7 8">
    <name type="scientific">Leptospira alstonii serovar Pingchang str. 80-412</name>
    <dbReference type="NCBI Taxonomy" id="1218564"/>
    <lineage>
        <taxon>Bacteria</taxon>
        <taxon>Pseudomonadati</taxon>
        <taxon>Spirochaetota</taxon>
        <taxon>Spirochaetia</taxon>
        <taxon>Leptospirales</taxon>
        <taxon>Leptospiraceae</taxon>
        <taxon>Leptospira</taxon>
    </lineage>
</organism>
<keyword evidence="8" id="KW-1185">Reference proteome</keyword>
<dbReference type="SMART" id="SM00849">
    <property type="entry name" value="Lactamase_B"/>
    <property type="match status" value="1"/>
</dbReference>
<evidence type="ECO:0000256" key="5">
    <source>
        <dbReference type="ARBA" id="ARBA00022833"/>
    </source>
</evidence>
<accession>T0G3H9</accession>
<dbReference type="GO" id="GO:0016787">
    <property type="term" value="F:hydrolase activity"/>
    <property type="evidence" value="ECO:0007669"/>
    <property type="project" value="UniProtKB-KW"/>
</dbReference>
<evidence type="ECO:0000256" key="4">
    <source>
        <dbReference type="ARBA" id="ARBA00022801"/>
    </source>
</evidence>
<sequence>MYSILNKSCWFLLIENPTHMRYIFKLLCLFFLVSCGVTSHSSKTITIGKPFPLQDLSRDKKGPILFQKIVAADWVVDRAGLINLKDPKAAGLQSGDEPIQIYFYAIDHPKFGRYIIDTGISKVFRKDPKEWPVSWIVASVMNTSALKIKLTTDEWLKKESKKVEGVFLTHLHMDHILGAADFTSGVPFLVGPKEATDKKFINSLVQGSTDTLLGEKPSISELNFPESTKDSAFPALDFFGDQSLLIFHVEGHTKGSLAFLIQSSSGYQLVLGDACHTVWGWENNVTPGEFSEDQEKNRASLDFLRNVASQFPGIQIHPGHQSIKGNSNQ</sequence>
<evidence type="ECO:0000313" key="7">
    <source>
        <dbReference type="EMBL" id="EQA80767.1"/>
    </source>
</evidence>
<keyword evidence="3" id="KW-0479">Metal-binding</keyword>
<dbReference type="GO" id="GO:0046872">
    <property type="term" value="F:metal ion binding"/>
    <property type="evidence" value="ECO:0007669"/>
    <property type="project" value="UniProtKB-KW"/>
</dbReference>
<dbReference type="PANTHER" id="PTHR42978">
    <property type="entry name" value="QUORUM-QUENCHING LACTONASE YTNP-RELATED-RELATED"/>
    <property type="match status" value="1"/>
</dbReference>
<dbReference type="Pfam" id="PF00753">
    <property type="entry name" value="Lactamase_B"/>
    <property type="match status" value="1"/>
</dbReference>
<dbReference type="InterPro" id="IPR051013">
    <property type="entry name" value="MBL_superfamily_lactonases"/>
</dbReference>